<feature type="compositionally biased region" description="Basic and acidic residues" evidence="5">
    <location>
        <begin position="66"/>
        <end position="100"/>
    </location>
</feature>
<name>A0ABX1NV31_9RHOO</name>
<evidence type="ECO:0000313" key="8">
    <source>
        <dbReference type="Proteomes" id="UP000633943"/>
    </source>
</evidence>
<keyword evidence="8" id="KW-1185">Reference proteome</keyword>
<gene>
    <name evidence="7" type="ORF">GPA24_08060</name>
</gene>
<accession>A0ABX1NV31</accession>
<evidence type="ECO:0000313" key="7">
    <source>
        <dbReference type="EMBL" id="NMG15496.1"/>
    </source>
</evidence>
<evidence type="ECO:0000256" key="3">
    <source>
        <dbReference type="ARBA" id="ARBA00022989"/>
    </source>
</evidence>
<dbReference type="Pfam" id="PF13103">
    <property type="entry name" value="TonB_2"/>
    <property type="match status" value="1"/>
</dbReference>
<evidence type="ECO:0000256" key="1">
    <source>
        <dbReference type="ARBA" id="ARBA00004167"/>
    </source>
</evidence>
<dbReference type="NCBIfam" id="TIGR01352">
    <property type="entry name" value="tonB_Cterm"/>
    <property type="match status" value="1"/>
</dbReference>
<dbReference type="SUPFAM" id="SSF74653">
    <property type="entry name" value="TolA/TonB C-terminal domain"/>
    <property type="match status" value="1"/>
</dbReference>
<keyword evidence="3 6" id="KW-1133">Transmembrane helix</keyword>
<keyword evidence="2 6" id="KW-0812">Transmembrane</keyword>
<dbReference type="RefSeq" id="WP_169118636.1">
    <property type="nucleotide sequence ID" value="NZ_CP059467.1"/>
</dbReference>
<comment type="subcellular location">
    <subcellularLocation>
        <location evidence="1">Membrane</location>
        <topology evidence="1">Single-pass membrane protein</topology>
    </subcellularLocation>
</comment>
<dbReference type="InterPro" id="IPR006260">
    <property type="entry name" value="TonB/TolA_C"/>
</dbReference>
<dbReference type="Proteomes" id="UP000633943">
    <property type="component" value="Unassembled WGS sequence"/>
</dbReference>
<proteinExistence type="predicted"/>
<sequence>MNDAVPNSHRDEPGKWASLALTIAVHLGLIAFLVLGVRWQSAPPAALEVDLVAAVPAHPAPPKPEPAPEPKQEPKPIPKPEPKPIPKPEPKPIPKPEPEPPKPAPKPEPPKAQAKPDIAMKAPEAKKPVKPEPKPEPPKPEPKKPEPKKPEPKPEPKLPEPKKPEPEPAKPQTRKPEPVVPPKDDYMAQRLAQETERTQLERMMRDDVAHAAAARNRAAGDAYENALRTKVRGNLLRPPGLSGNPEAVFEVDQLPSGEVIAIRLKRSSGIPALDEAIERAIRRSSPLPLPEAKELFQRTLELKFKPLDED</sequence>
<evidence type="ECO:0000256" key="6">
    <source>
        <dbReference type="SAM" id="Phobius"/>
    </source>
</evidence>
<dbReference type="EMBL" id="WTVP01000017">
    <property type="protein sequence ID" value="NMG15496.1"/>
    <property type="molecule type" value="Genomic_DNA"/>
</dbReference>
<evidence type="ECO:0000256" key="2">
    <source>
        <dbReference type="ARBA" id="ARBA00022692"/>
    </source>
</evidence>
<protein>
    <submittedName>
        <fullName evidence="7">TonB family protein</fullName>
    </submittedName>
</protein>
<organism evidence="7 8">
    <name type="scientific">Aromatoleum bremense</name>
    <dbReference type="NCBI Taxonomy" id="76115"/>
    <lineage>
        <taxon>Bacteria</taxon>
        <taxon>Pseudomonadati</taxon>
        <taxon>Pseudomonadota</taxon>
        <taxon>Betaproteobacteria</taxon>
        <taxon>Rhodocyclales</taxon>
        <taxon>Rhodocyclaceae</taxon>
        <taxon>Aromatoleum</taxon>
    </lineage>
</organism>
<feature type="region of interest" description="Disordered" evidence="5">
    <location>
        <begin position="56"/>
        <end position="202"/>
    </location>
</feature>
<keyword evidence="4 6" id="KW-0472">Membrane</keyword>
<dbReference type="Gene3D" id="3.30.1150.10">
    <property type="match status" value="1"/>
</dbReference>
<reference evidence="7 8" key="1">
    <citation type="submission" date="2019-12" db="EMBL/GenBank/DDBJ databases">
        <title>Comparative genomics gives insights into the taxonomy of the Azoarcus-Aromatoleum group and reveals separate origins of nif in the plant-associated Azoarcus and non-plant-associated Aromatoleum sub-groups.</title>
        <authorList>
            <person name="Lafos M."/>
            <person name="Maluk M."/>
            <person name="Batista M."/>
            <person name="Junghare M."/>
            <person name="Carmona M."/>
            <person name="Faoro H."/>
            <person name="Cruz L.M."/>
            <person name="Battistoni F."/>
            <person name="De Souza E."/>
            <person name="Pedrosa F."/>
            <person name="Chen W.-M."/>
            <person name="Poole P.S."/>
            <person name="Dixon R.A."/>
            <person name="James E.K."/>
        </authorList>
    </citation>
    <scope>NUCLEOTIDE SEQUENCE [LARGE SCALE GENOMIC DNA]</scope>
    <source>
        <strain evidence="7 8">PbN1</strain>
    </source>
</reference>
<dbReference type="PRINTS" id="PR01217">
    <property type="entry name" value="PRICHEXTENSN"/>
</dbReference>
<comment type="caution">
    <text evidence="7">The sequence shown here is derived from an EMBL/GenBank/DDBJ whole genome shotgun (WGS) entry which is preliminary data.</text>
</comment>
<evidence type="ECO:0000256" key="4">
    <source>
        <dbReference type="ARBA" id="ARBA00023136"/>
    </source>
</evidence>
<evidence type="ECO:0000256" key="5">
    <source>
        <dbReference type="SAM" id="MobiDB-lite"/>
    </source>
</evidence>
<feature type="compositionally biased region" description="Basic and acidic residues" evidence="5">
    <location>
        <begin position="123"/>
        <end position="202"/>
    </location>
</feature>
<feature type="transmembrane region" description="Helical" evidence="6">
    <location>
        <begin position="16"/>
        <end position="37"/>
    </location>
</feature>